<evidence type="ECO:0000313" key="5">
    <source>
        <dbReference type="Proteomes" id="UP001209317"/>
    </source>
</evidence>
<keyword evidence="4" id="KW-0378">Hydrolase</keyword>
<dbReference type="GO" id="GO:0005975">
    <property type="term" value="P:carbohydrate metabolic process"/>
    <property type="evidence" value="ECO:0007669"/>
    <property type="project" value="InterPro"/>
</dbReference>
<dbReference type="InterPro" id="IPR012878">
    <property type="entry name" value="Beta-AFase-like_GH127_cat"/>
</dbReference>
<dbReference type="SUPFAM" id="SSF48208">
    <property type="entry name" value="Six-hairpin glycosidases"/>
    <property type="match status" value="1"/>
</dbReference>
<dbReference type="Gene3D" id="1.50.10.20">
    <property type="match status" value="1"/>
</dbReference>
<dbReference type="Pfam" id="PF07944">
    <property type="entry name" value="Beta-AFase-like_GH127_cat"/>
    <property type="match status" value="1"/>
</dbReference>
<protein>
    <submittedName>
        <fullName evidence="4">Glycoside hydrolase family 127 protein</fullName>
    </submittedName>
</protein>
<evidence type="ECO:0000259" key="3">
    <source>
        <dbReference type="Pfam" id="PF20737"/>
    </source>
</evidence>
<dbReference type="InterPro" id="IPR049174">
    <property type="entry name" value="Beta-AFase-like"/>
</dbReference>
<dbReference type="Proteomes" id="UP001209317">
    <property type="component" value="Unassembled WGS sequence"/>
</dbReference>
<sequence>MKSVKKIILLLIICSQQEANAQKIKPIEFNEVIIHDNFWKPRMDIQQKVLLPHAFEKTRPAVENLIKTGNFLRGIKDDLPFPHRYVVSDFYKVMEGASYLLMNRRDSSLEKKMDELITIIALSQAPDGYMYDAHITGSSSKHEHWGGAGMGDKPYSWVLHSHELYNMGHMYEAAIAYYNATGKRKWLDVAEKNAQHINKVFFIGDKNYNNGKPVMQAPGHEEIELALVKLYHATNNTLYLQMAKKFLDIRGVTYKPQGTGVMSAAYAQQHAPVRDQRKPTGHAVRAAYLYAGMADVSAAASNGSYLIALNNIWKNITDTRMHITGGLGAVHGIEGFGAEYELPNKEAYNETCAAVGNVLFNYRMFLMTGNAKFIDVAEVALYNNVLAGVNLDGNKFFYVNPLESDGVTKFNMGLSGRSEWFETACCPTNLSRLIPQVSGMMYAFSQNTLYCNLYAGNTTTIQLGSGKVFLEQQTKYPFGNKIVIKVYPENHTQKFSLNMRIPTWATNQFVPGELYQYVNKTNAKYTVRVNGRVMETKKENGFITLPRVWKKGDVIELELPMPVRFNQADSRVKANVGKIAVTKGPLVYCAEAIDNAASPQKFIINQFPDMAQTGFFKDGELKNIPFITLPAGVEGKTSALTLIPYYAWNNRGDHPMAVWFSYKSF</sequence>
<dbReference type="AlphaFoldDB" id="A0AAE3IMA0"/>
<evidence type="ECO:0000259" key="1">
    <source>
        <dbReference type="Pfam" id="PF07944"/>
    </source>
</evidence>
<feature type="domain" description="Non-reducing end beta-L-arabinofuranosidase-like GH127 catalytic" evidence="1">
    <location>
        <begin position="32"/>
        <end position="438"/>
    </location>
</feature>
<gene>
    <name evidence="4" type="ORF">OD355_03945</name>
</gene>
<proteinExistence type="predicted"/>
<dbReference type="EMBL" id="JAOTPL010000004">
    <property type="protein sequence ID" value="MCU7693666.1"/>
    <property type="molecule type" value="Genomic_DNA"/>
</dbReference>
<keyword evidence="5" id="KW-1185">Reference proteome</keyword>
<reference evidence="4" key="1">
    <citation type="submission" date="2022-10" db="EMBL/GenBank/DDBJ databases">
        <authorList>
            <person name="Kim H.S."/>
            <person name="Kim J.-S."/>
            <person name="Suh M.K."/>
            <person name="Eom M.K."/>
            <person name="Lee J.-S."/>
        </authorList>
    </citation>
    <scope>NUCLEOTIDE SEQUENCE</scope>
    <source>
        <strain evidence="4">LIP-5</strain>
    </source>
</reference>
<dbReference type="InterPro" id="IPR008928">
    <property type="entry name" value="6-hairpin_glycosidase_sf"/>
</dbReference>
<dbReference type="InterPro" id="IPR049046">
    <property type="entry name" value="Beta-AFase-like_GH127_middle"/>
</dbReference>
<accession>A0AAE3IMA0</accession>
<evidence type="ECO:0000259" key="2">
    <source>
        <dbReference type="Pfam" id="PF20736"/>
    </source>
</evidence>
<name>A0AAE3IMA0_9BACT</name>
<dbReference type="Pfam" id="PF20736">
    <property type="entry name" value="Glyco_hydro127M"/>
    <property type="match status" value="1"/>
</dbReference>
<feature type="domain" description="Non-reducing end beta-L-arabinofuranosidase-like GH127 middle" evidence="2">
    <location>
        <begin position="448"/>
        <end position="561"/>
    </location>
</feature>
<dbReference type="Pfam" id="PF20737">
    <property type="entry name" value="Glyco_hydro127C"/>
    <property type="match status" value="1"/>
</dbReference>
<organism evidence="4 5">
    <name type="scientific">Haoranjiania flava</name>
    <dbReference type="NCBI Taxonomy" id="1856322"/>
    <lineage>
        <taxon>Bacteria</taxon>
        <taxon>Pseudomonadati</taxon>
        <taxon>Bacteroidota</taxon>
        <taxon>Chitinophagia</taxon>
        <taxon>Chitinophagales</taxon>
        <taxon>Chitinophagaceae</taxon>
        <taxon>Haoranjiania</taxon>
    </lineage>
</organism>
<dbReference type="RefSeq" id="WP_263037154.1">
    <property type="nucleotide sequence ID" value="NZ_JAOTPL010000004.1"/>
</dbReference>
<dbReference type="PANTHER" id="PTHR43465">
    <property type="entry name" value="DUF1680 DOMAIN PROTEIN (AFU_ORTHOLOGUE AFUA_1G08910)"/>
    <property type="match status" value="1"/>
</dbReference>
<dbReference type="InterPro" id="IPR049049">
    <property type="entry name" value="Beta-AFase-like_GH127_C"/>
</dbReference>
<evidence type="ECO:0000313" key="4">
    <source>
        <dbReference type="EMBL" id="MCU7693666.1"/>
    </source>
</evidence>
<feature type="domain" description="Non-reducing end beta-L-arabinofuranosidase-like GH127 C-terminal" evidence="3">
    <location>
        <begin position="563"/>
        <end position="660"/>
    </location>
</feature>
<dbReference type="GO" id="GO:0016787">
    <property type="term" value="F:hydrolase activity"/>
    <property type="evidence" value="ECO:0007669"/>
    <property type="project" value="UniProtKB-KW"/>
</dbReference>
<comment type="caution">
    <text evidence="4">The sequence shown here is derived from an EMBL/GenBank/DDBJ whole genome shotgun (WGS) entry which is preliminary data.</text>
</comment>
<dbReference type="PANTHER" id="PTHR43465:SF2">
    <property type="entry name" value="DUF1680 DOMAIN PROTEIN (AFU_ORTHOLOGUE AFUA_1G08910)"/>
    <property type="match status" value="1"/>
</dbReference>